<dbReference type="Proteomes" id="UP000283738">
    <property type="component" value="Unassembled WGS sequence"/>
</dbReference>
<dbReference type="RefSeq" id="WP_055302488.1">
    <property type="nucleotide sequence ID" value="NZ_CYYR01000019.1"/>
</dbReference>
<dbReference type="AlphaFoldDB" id="A0A174DH71"/>
<evidence type="ECO:0000256" key="1">
    <source>
        <dbReference type="ARBA" id="ARBA00000022"/>
    </source>
</evidence>
<proteinExistence type="predicted"/>
<dbReference type="SUPFAM" id="SSF143990">
    <property type="entry name" value="YbiA-like"/>
    <property type="match status" value="1"/>
</dbReference>
<evidence type="ECO:0000313" key="9">
    <source>
        <dbReference type="Proteomes" id="UP000283738"/>
    </source>
</evidence>
<evidence type="ECO:0000256" key="2">
    <source>
        <dbReference type="ARBA" id="ARBA00000751"/>
    </source>
</evidence>
<dbReference type="EMBL" id="QSIQ01000008">
    <property type="protein sequence ID" value="RHD04090.1"/>
    <property type="molecule type" value="Genomic_DNA"/>
</dbReference>
<evidence type="ECO:0000259" key="3">
    <source>
        <dbReference type="Pfam" id="PF08719"/>
    </source>
</evidence>
<dbReference type="NCBIfam" id="TIGR02464">
    <property type="entry name" value="ribofla_fusion"/>
    <property type="match status" value="1"/>
</dbReference>
<dbReference type="Proteomes" id="UP000095395">
    <property type="component" value="Unassembled WGS sequence"/>
</dbReference>
<evidence type="ECO:0000313" key="6">
    <source>
        <dbReference type="EMBL" id="RHD04090.1"/>
    </source>
</evidence>
<evidence type="ECO:0000313" key="8">
    <source>
        <dbReference type="Proteomes" id="UP000266391"/>
    </source>
</evidence>
<name>A0A174DH71_9FIRM</name>
<dbReference type="Pfam" id="PF08719">
    <property type="entry name" value="NADAR"/>
    <property type="match status" value="1"/>
</dbReference>
<feature type="domain" description="NADAR" evidence="3">
    <location>
        <begin position="7"/>
        <end position="159"/>
    </location>
</feature>
<dbReference type="InterPro" id="IPR037238">
    <property type="entry name" value="YbiA-like_sf"/>
</dbReference>
<dbReference type="CDD" id="cd15457">
    <property type="entry name" value="NADAR"/>
    <property type="match status" value="1"/>
</dbReference>
<protein>
    <submittedName>
        <fullName evidence="5">NADAR family protein</fullName>
    </submittedName>
    <submittedName>
        <fullName evidence="4">Swarming motility protein ybiA</fullName>
    </submittedName>
</protein>
<comment type="catalytic activity">
    <reaction evidence="1">
        <text>5-amino-6-(5-phospho-D-ribosylamino)uracil + H2O = 5,6-diaminouracil + D-ribose 5-phosphate</text>
        <dbReference type="Rhea" id="RHEA:55020"/>
        <dbReference type="ChEBI" id="CHEBI:15377"/>
        <dbReference type="ChEBI" id="CHEBI:46252"/>
        <dbReference type="ChEBI" id="CHEBI:58453"/>
        <dbReference type="ChEBI" id="CHEBI:78346"/>
    </reaction>
</comment>
<dbReference type="InterPro" id="IPR012816">
    <property type="entry name" value="NADAR"/>
</dbReference>
<gene>
    <name evidence="4" type="primary">ybiA</name>
    <name evidence="6" type="ORF">DW813_06930</name>
    <name evidence="5" type="ORF">DWY96_02320</name>
    <name evidence="4" type="ORF">ERS852392_02545</name>
</gene>
<reference evidence="4 7" key="1">
    <citation type="submission" date="2015-09" db="EMBL/GenBank/DDBJ databases">
        <authorList>
            <consortium name="Pathogen Informatics"/>
        </authorList>
    </citation>
    <scope>NUCLEOTIDE SEQUENCE [LARGE SCALE GENOMIC DNA]</scope>
    <source>
        <strain evidence="4 7">2789STDY5608835</strain>
    </source>
</reference>
<dbReference type="Proteomes" id="UP000266391">
    <property type="component" value="Unassembled WGS sequence"/>
</dbReference>
<evidence type="ECO:0000313" key="7">
    <source>
        <dbReference type="Proteomes" id="UP000095395"/>
    </source>
</evidence>
<sequence length="159" mass="18365">MEKVIGFHNPTEEYGFLSNWYLSNFTKNGIEFSSMEQYMMYGKAMCFHDETIAKQILQTDDVTRIKELGRLVSNYNDQIWSGMRQIIVYEGLVEKFSQNQELSDALLNTGDAFLAECAVKDKVWGIGLSMTDPKRLEPSLWRGQNLLGFALMMVRKKLK</sequence>
<comment type="catalytic activity">
    <reaction evidence="2">
        <text>2,5-diamino-6-hydroxy-4-(5-phosphoribosylamino)-pyrimidine + H2O = 2,5,6-triamino-4-hydroxypyrimidine + D-ribose 5-phosphate</text>
        <dbReference type="Rhea" id="RHEA:23436"/>
        <dbReference type="ChEBI" id="CHEBI:15377"/>
        <dbReference type="ChEBI" id="CHEBI:58614"/>
        <dbReference type="ChEBI" id="CHEBI:78346"/>
        <dbReference type="ChEBI" id="CHEBI:137796"/>
    </reaction>
</comment>
<evidence type="ECO:0000313" key="5">
    <source>
        <dbReference type="EMBL" id="RGQ53960.1"/>
    </source>
</evidence>
<dbReference type="EMBL" id="QRTF01000003">
    <property type="protein sequence ID" value="RGQ53960.1"/>
    <property type="molecule type" value="Genomic_DNA"/>
</dbReference>
<organism evidence="4 7">
    <name type="scientific">Roseburia inulinivorans</name>
    <dbReference type="NCBI Taxonomy" id="360807"/>
    <lineage>
        <taxon>Bacteria</taxon>
        <taxon>Bacillati</taxon>
        <taxon>Bacillota</taxon>
        <taxon>Clostridia</taxon>
        <taxon>Lachnospirales</taxon>
        <taxon>Lachnospiraceae</taxon>
        <taxon>Roseburia</taxon>
    </lineage>
</organism>
<reference evidence="8 9" key="2">
    <citation type="submission" date="2018-08" db="EMBL/GenBank/DDBJ databases">
        <title>A genome reference for cultivated species of the human gut microbiota.</title>
        <authorList>
            <person name="Zou Y."/>
            <person name="Xue W."/>
            <person name="Luo G."/>
        </authorList>
    </citation>
    <scope>NUCLEOTIDE SEQUENCE [LARGE SCALE GENOMIC DNA]</scope>
    <source>
        <strain evidence="5 9">AF28-15</strain>
        <strain evidence="6 8">AM32-8LB</strain>
    </source>
</reference>
<accession>A0A174DH71</accession>
<evidence type="ECO:0000313" key="4">
    <source>
        <dbReference type="EMBL" id="CUO23346.1"/>
    </source>
</evidence>
<dbReference type="Gene3D" id="1.10.357.40">
    <property type="entry name" value="YbiA-like"/>
    <property type="match status" value="1"/>
</dbReference>
<dbReference type="EMBL" id="CYYR01000019">
    <property type="protein sequence ID" value="CUO23346.1"/>
    <property type="molecule type" value="Genomic_DNA"/>
</dbReference>